<gene>
    <name evidence="2" type="ORF">WT44_22535</name>
</gene>
<evidence type="ECO:0000313" key="2">
    <source>
        <dbReference type="EMBL" id="KWA58922.1"/>
    </source>
</evidence>
<feature type="region of interest" description="Disordered" evidence="1">
    <location>
        <begin position="65"/>
        <end position="94"/>
    </location>
</feature>
<dbReference type="Proteomes" id="UP000068603">
    <property type="component" value="Unassembled WGS sequence"/>
</dbReference>
<evidence type="ECO:0000256" key="1">
    <source>
        <dbReference type="SAM" id="MobiDB-lite"/>
    </source>
</evidence>
<feature type="compositionally biased region" description="Low complexity" evidence="1">
    <location>
        <begin position="20"/>
        <end position="49"/>
    </location>
</feature>
<organism evidence="2">
    <name type="scientific">Burkholderia stagnalis</name>
    <dbReference type="NCBI Taxonomy" id="1503054"/>
    <lineage>
        <taxon>Bacteria</taxon>
        <taxon>Pseudomonadati</taxon>
        <taxon>Pseudomonadota</taxon>
        <taxon>Betaproteobacteria</taxon>
        <taxon>Burkholderiales</taxon>
        <taxon>Burkholderiaceae</taxon>
        <taxon>Burkholderia</taxon>
        <taxon>Burkholderia cepacia complex</taxon>
    </lineage>
</organism>
<accession>A0A108ID77</accession>
<dbReference type="STRING" id="1503054.WT74_24945"/>
<reference evidence="2 3" key="1">
    <citation type="submission" date="2015-11" db="EMBL/GenBank/DDBJ databases">
        <title>Expanding the genomic diversity of Burkholderia species for the development of highly accurate diagnostics.</title>
        <authorList>
            <person name="Sahl J."/>
            <person name="Keim P."/>
            <person name="Wagner D."/>
        </authorList>
    </citation>
    <scope>NUCLEOTIDE SEQUENCE [LARGE SCALE GENOMIC DNA]</scope>
    <source>
        <strain evidence="2 3">MSMB1960WGS</strain>
    </source>
</reference>
<proteinExistence type="predicted"/>
<feature type="compositionally biased region" description="Basic and acidic residues" evidence="1">
    <location>
        <begin position="80"/>
        <end position="94"/>
    </location>
</feature>
<feature type="compositionally biased region" description="Low complexity" evidence="1">
    <location>
        <begin position="65"/>
        <end position="74"/>
    </location>
</feature>
<protein>
    <submittedName>
        <fullName evidence="2">Uncharacterized protein</fullName>
    </submittedName>
</protein>
<feature type="region of interest" description="Disordered" evidence="1">
    <location>
        <begin position="1"/>
        <end position="53"/>
    </location>
</feature>
<dbReference type="AlphaFoldDB" id="A0A108ID77"/>
<sequence length="179" mass="18188">MRSPVTVQIEPEAAPRSESRASAAPAAPAASAAHAAPAAPATPAVHAAPAAPPLPAPPVVAANRAPAAHAAPAAGPVKGRMADAHRAHPHPRAHEVANARKLVTVASKPHASGAGAARMQTASVTHRELDGARALARARLCAQLDDWGCVEQNASRALAIDPQNSESRALLERAVRNRS</sequence>
<evidence type="ECO:0000313" key="3">
    <source>
        <dbReference type="Proteomes" id="UP000068603"/>
    </source>
</evidence>
<name>A0A108ID77_9BURK</name>
<dbReference type="EMBL" id="LPHB01000056">
    <property type="protein sequence ID" value="KWA58922.1"/>
    <property type="molecule type" value="Genomic_DNA"/>
</dbReference>
<comment type="caution">
    <text evidence="2">The sequence shown here is derived from an EMBL/GenBank/DDBJ whole genome shotgun (WGS) entry which is preliminary data.</text>
</comment>